<name>A0ACC1HW62_9FUNG</name>
<evidence type="ECO:0000313" key="2">
    <source>
        <dbReference type="Proteomes" id="UP001145114"/>
    </source>
</evidence>
<evidence type="ECO:0000313" key="1">
    <source>
        <dbReference type="EMBL" id="KAJ1679571.1"/>
    </source>
</evidence>
<keyword evidence="2" id="KW-1185">Reference proteome</keyword>
<proteinExistence type="predicted"/>
<accession>A0ACC1HW62</accession>
<gene>
    <name evidence="1" type="ORF">EV182_001776</name>
</gene>
<reference evidence="1" key="1">
    <citation type="submission" date="2022-06" db="EMBL/GenBank/DDBJ databases">
        <title>Phylogenomic reconstructions and comparative analyses of Kickxellomycotina fungi.</title>
        <authorList>
            <person name="Reynolds N.K."/>
            <person name="Stajich J.E."/>
            <person name="Barry K."/>
            <person name="Grigoriev I.V."/>
            <person name="Crous P."/>
            <person name="Smith M.E."/>
        </authorList>
    </citation>
    <scope>NUCLEOTIDE SEQUENCE</scope>
    <source>
        <strain evidence="1">RSA 2271</strain>
    </source>
</reference>
<dbReference type="EMBL" id="JAMZIH010000299">
    <property type="protein sequence ID" value="KAJ1679571.1"/>
    <property type="molecule type" value="Genomic_DNA"/>
</dbReference>
<sequence>MYRSLLSRFPNMSRYAAERVRIVENEVPLFATLDKAIGKFNNARRAHGQIQNQRLEGNSRQSWFLVDRHLLDAAKTRLHAHEEYVELLIKAGQLINARAAAERIIQLRGSLRVCRFVGEDQAPCDDYVQGNTQGLIDNLEQLVYIEDNLGNDGRATLLRQRVAKLTNELPTTAA</sequence>
<comment type="caution">
    <text evidence="1">The sequence shown here is derived from an EMBL/GenBank/DDBJ whole genome shotgun (WGS) entry which is preliminary data.</text>
</comment>
<protein>
    <submittedName>
        <fullName evidence="1">Uncharacterized protein</fullName>
    </submittedName>
</protein>
<dbReference type="Proteomes" id="UP001145114">
    <property type="component" value="Unassembled WGS sequence"/>
</dbReference>
<organism evidence="1 2">
    <name type="scientific">Spiromyces aspiralis</name>
    <dbReference type="NCBI Taxonomy" id="68401"/>
    <lineage>
        <taxon>Eukaryota</taxon>
        <taxon>Fungi</taxon>
        <taxon>Fungi incertae sedis</taxon>
        <taxon>Zoopagomycota</taxon>
        <taxon>Kickxellomycotina</taxon>
        <taxon>Kickxellomycetes</taxon>
        <taxon>Kickxellales</taxon>
        <taxon>Kickxellaceae</taxon>
        <taxon>Spiromyces</taxon>
    </lineage>
</organism>